<evidence type="ECO:0000256" key="6">
    <source>
        <dbReference type="RuleBase" id="RU366058"/>
    </source>
</evidence>
<feature type="transmembrane region" description="Helical" evidence="6">
    <location>
        <begin position="52"/>
        <end position="74"/>
    </location>
</feature>
<dbReference type="RefSeq" id="WP_258549526.1">
    <property type="nucleotide sequence ID" value="NZ_QNRJ01000001.1"/>
</dbReference>
<keyword evidence="5 6" id="KW-0472">Membrane</keyword>
<evidence type="ECO:0000313" key="9">
    <source>
        <dbReference type="Proteomes" id="UP000252118"/>
    </source>
</evidence>
<evidence type="ECO:0000256" key="2">
    <source>
        <dbReference type="ARBA" id="ARBA00022475"/>
    </source>
</evidence>
<feature type="transmembrane region" description="Helical" evidence="6">
    <location>
        <begin position="103"/>
        <end position="125"/>
    </location>
</feature>
<comment type="caution">
    <text evidence="8">The sequence shown here is derived from an EMBL/GenBank/DDBJ whole genome shotgun (WGS) entry which is preliminary data.</text>
</comment>
<evidence type="ECO:0000313" key="8">
    <source>
        <dbReference type="EMBL" id="RBP07825.1"/>
    </source>
</evidence>
<evidence type="ECO:0000256" key="1">
    <source>
        <dbReference type="ARBA" id="ARBA00004651"/>
    </source>
</evidence>
<dbReference type="Proteomes" id="UP000252118">
    <property type="component" value="Unassembled WGS sequence"/>
</dbReference>
<dbReference type="PANTHER" id="PTHR12677:SF55">
    <property type="entry name" value="UNDECAPRENYL PHOSPHATE TRANSPORTER SAOUHSC_00901-RELATED"/>
    <property type="match status" value="1"/>
</dbReference>
<evidence type="ECO:0000256" key="3">
    <source>
        <dbReference type="ARBA" id="ARBA00022692"/>
    </source>
</evidence>
<accession>A0A366F295</accession>
<gene>
    <name evidence="8" type="ORF">DET59_101192</name>
</gene>
<comment type="similarity">
    <text evidence="6">Belongs to the TVP38/TMEM64 family.</text>
</comment>
<keyword evidence="3 6" id="KW-0812">Transmembrane</keyword>
<dbReference type="Pfam" id="PF09335">
    <property type="entry name" value="VTT_dom"/>
    <property type="match status" value="1"/>
</dbReference>
<keyword evidence="2 6" id="KW-1003">Cell membrane</keyword>
<feature type="transmembrane region" description="Helical" evidence="6">
    <location>
        <begin position="132"/>
        <end position="158"/>
    </location>
</feature>
<organism evidence="8 9">
    <name type="scientific">Rossellomorea aquimaris</name>
    <dbReference type="NCBI Taxonomy" id="189382"/>
    <lineage>
        <taxon>Bacteria</taxon>
        <taxon>Bacillati</taxon>
        <taxon>Bacillota</taxon>
        <taxon>Bacilli</taxon>
        <taxon>Bacillales</taxon>
        <taxon>Bacillaceae</taxon>
        <taxon>Rossellomorea</taxon>
    </lineage>
</organism>
<comment type="subcellular location">
    <subcellularLocation>
        <location evidence="1 6">Cell membrane</location>
        <topology evidence="1 6">Multi-pass membrane protein</topology>
    </subcellularLocation>
</comment>
<feature type="domain" description="VTT" evidence="7">
    <location>
        <begin position="37"/>
        <end position="154"/>
    </location>
</feature>
<keyword evidence="4 6" id="KW-1133">Transmembrane helix</keyword>
<dbReference type="AlphaFoldDB" id="A0A366F295"/>
<dbReference type="EMBL" id="QNRJ01000001">
    <property type="protein sequence ID" value="RBP07825.1"/>
    <property type="molecule type" value="Genomic_DNA"/>
</dbReference>
<sequence>MTDTLQHFMNEFIGLDSWSLIFISITINIFISILGFLPSVFLTAFNISAFGFWPGVGVSILGESLGAMVSFYLYRKGMKITGIDQILSNKYFLKLKEASGTEWIFLLFLFRMVPFVPSSVVTVAAAFSSISIVVFSVISSIGKIPSLLIEAFVVVNVLDADKGTVIMVAGSVVVGMFYWGYRWRKNMRT</sequence>
<evidence type="ECO:0000259" key="7">
    <source>
        <dbReference type="Pfam" id="PF09335"/>
    </source>
</evidence>
<evidence type="ECO:0000256" key="5">
    <source>
        <dbReference type="ARBA" id="ARBA00023136"/>
    </source>
</evidence>
<dbReference type="GO" id="GO:0005886">
    <property type="term" value="C:plasma membrane"/>
    <property type="evidence" value="ECO:0007669"/>
    <property type="project" value="UniProtKB-SubCell"/>
</dbReference>
<dbReference type="InterPro" id="IPR015414">
    <property type="entry name" value="TMEM64"/>
</dbReference>
<proteinExistence type="inferred from homology"/>
<feature type="transmembrane region" description="Helical" evidence="6">
    <location>
        <begin position="164"/>
        <end position="181"/>
    </location>
</feature>
<evidence type="ECO:0000256" key="4">
    <source>
        <dbReference type="ARBA" id="ARBA00022989"/>
    </source>
</evidence>
<feature type="transmembrane region" description="Helical" evidence="6">
    <location>
        <begin position="20"/>
        <end position="45"/>
    </location>
</feature>
<dbReference type="PANTHER" id="PTHR12677">
    <property type="entry name" value="GOLGI APPARATUS MEMBRANE PROTEIN TVP38-RELATED"/>
    <property type="match status" value="1"/>
</dbReference>
<reference evidence="8 9" key="1">
    <citation type="submission" date="2018-06" db="EMBL/GenBank/DDBJ databases">
        <title>Freshwater and sediment microbial communities from various areas in North America, analyzing microbe dynamics in response to fracking.</title>
        <authorList>
            <person name="Lamendella R."/>
        </authorList>
    </citation>
    <scope>NUCLEOTIDE SEQUENCE [LARGE SCALE GENOMIC DNA]</scope>
    <source>
        <strain evidence="8 9">97B</strain>
    </source>
</reference>
<name>A0A366F295_9BACI</name>
<dbReference type="InterPro" id="IPR032816">
    <property type="entry name" value="VTT_dom"/>
</dbReference>
<protein>
    <recommendedName>
        <fullName evidence="6">TVP38/TMEM64 family membrane protein</fullName>
    </recommendedName>
</protein>